<dbReference type="SMART" id="SM00422">
    <property type="entry name" value="HTH_MERR"/>
    <property type="match status" value="1"/>
</dbReference>
<organism evidence="5 6">
    <name type="scientific">Pseudonocardia halophobica</name>
    <dbReference type="NCBI Taxonomy" id="29401"/>
    <lineage>
        <taxon>Bacteria</taxon>
        <taxon>Bacillati</taxon>
        <taxon>Actinomycetota</taxon>
        <taxon>Actinomycetes</taxon>
        <taxon>Pseudonocardiales</taxon>
        <taxon>Pseudonocardiaceae</taxon>
        <taxon>Pseudonocardia</taxon>
    </lineage>
</organism>
<dbReference type="EMBL" id="BSFQ01000002">
    <property type="protein sequence ID" value="GLL09572.1"/>
    <property type="molecule type" value="Genomic_DNA"/>
</dbReference>
<evidence type="ECO:0000256" key="3">
    <source>
        <dbReference type="ARBA" id="ARBA00023163"/>
    </source>
</evidence>
<sequence length="181" mass="19977">MRHSDGGGMALPARAARLLTAAPANLEPPVGWRVKRCRRYGRSVRIGQLAARTGVRVRTIRFYEQAGLLPAPERTPGGLREYDEEAVTRLRFTRSAQSLGLSLAQIAEVLRVRDQQGPPCEHVTELIENHIETVEAKIGDLVALRDDLRARVPQGARPDPGRCRGGQVCYLIEDPSEAHAE</sequence>
<accession>A0A9W6KWW7</accession>
<reference evidence="5" key="2">
    <citation type="submission" date="2023-01" db="EMBL/GenBank/DDBJ databases">
        <authorList>
            <person name="Sun Q."/>
            <person name="Evtushenko L."/>
        </authorList>
    </citation>
    <scope>NUCLEOTIDE SEQUENCE</scope>
    <source>
        <strain evidence="5">VKM Ac-1069</strain>
    </source>
</reference>
<evidence type="ECO:0000256" key="1">
    <source>
        <dbReference type="ARBA" id="ARBA00023015"/>
    </source>
</evidence>
<dbReference type="GO" id="GO:0003677">
    <property type="term" value="F:DNA binding"/>
    <property type="evidence" value="ECO:0007669"/>
    <property type="project" value="UniProtKB-KW"/>
</dbReference>
<name>A0A9W6KWW7_9PSEU</name>
<dbReference type="InterPro" id="IPR000551">
    <property type="entry name" value="MerR-type_HTH_dom"/>
</dbReference>
<evidence type="ECO:0000259" key="4">
    <source>
        <dbReference type="PROSITE" id="PS50937"/>
    </source>
</evidence>
<evidence type="ECO:0000313" key="6">
    <source>
        <dbReference type="Proteomes" id="UP001143463"/>
    </source>
</evidence>
<feature type="domain" description="HTH merR-type" evidence="4">
    <location>
        <begin position="45"/>
        <end position="112"/>
    </location>
</feature>
<evidence type="ECO:0000256" key="2">
    <source>
        <dbReference type="ARBA" id="ARBA00023125"/>
    </source>
</evidence>
<dbReference type="SUPFAM" id="SSF46955">
    <property type="entry name" value="Putative DNA-binding domain"/>
    <property type="match status" value="1"/>
</dbReference>
<dbReference type="CDD" id="cd04770">
    <property type="entry name" value="HTH_HMRTR"/>
    <property type="match status" value="1"/>
</dbReference>
<keyword evidence="6" id="KW-1185">Reference proteome</keyword>
<dbReference type="InterPro" id="IPR009061">
    <property type="entry name" value="DNA-bd_dom_put_sf"/>
</dbReference>
<dbReference type="Gene3D" id="1.10.1660.10">
    <property type="match status" value="1"/>
</dbReference>
<dbReference type="GO" id="GO:0003700">
    <property type="term" value="F:DNA-binding transcription factor activity"/>
    <property type="evidence" value="ECO:0007669"/>
    <property type="project" value="InterPro"/>
</dbReference>
<dbReference type="PROSITE" id="PS50937">
    <property type="entry name" value="HTH_MERR_2"/>
    <property type="match status" value="1"/>
</dbReference>
<reference evidence="5" key="1">
    <citation type="journal article" date="2014" name="Int. J. Syst. Evol. Microbiol.">
        <title>Complete genome sequence of Corynebacterium casei LMG S-19264T (=DSM 44701T), isolated from a smear-ripened cheese.</title>
        <authorList>
            <consortium name="US DOE Joint Genome Institute (JGI-PGF)"/>
            <person name="Walter F."/>
            <person name="Albersmeier A."/>
            <person name="Kalinowski J."/>
            <person name="Ruckert C."/>
        </authorList>
    </citation>
    <scope>NUCLEOTIDE SEQUENCE</scope>
    <source>
        <strain evidence="5">VKM Ac-1069</strain>
    </source>
</reference>
<dbReference type="Proteomes" id="UP001143463">
    <property type="component" value="Unassembled WGS sequence"/>
</dbReference>
<evidence type="ECO:0000313" key="5">
    <source>
        <dbReference type="EMBL" id="GLL09572.1"/>
    </source>
</evidence>
<dbReference type="PRINTS" id="PR00040">
    <property type="entry name" value="HTHMERR"/>
</dbReference>
<protein>
    <recommendedName>
        <fullName evidence="4">HTH merR-type domain-containing protein</fullName>
    </recommendedName>
</protein>
<dbReference type="PANTHER" id="PTHR30204:SF94">
    <property type="entry name" value="HEAVY METAL-DEPENDENT TRANSCRIPTIONAL REGULATOR HI_0293-RELATED"/>
    <property type="match status" value="1"/>
</dbReference>
<comment type="caution">
    <text evidence="5">The sequence shown here is derived from an EMBL/GenBank/DDBJ whole genome shotgun (WGS) entry which is preliminary data.</text>
</comment>
<dbReference type="AlphaFoldDB" id="A0A9W6KWW7"/>
<proteinExistence type="predicted"/>
<dbReference type="Pfam" id="PF13411">
    <property type="entry name" value="MerR_1"/>
    <property type="match status" value="1"/>
</dbReference>
<keyword evidence="2" id="KW-0238">DNA-binding</keyword>
<dbReference type="PANTHER" id="PTHR30204">
    <property type="entry name" value="REDOX-CYCLING DRUG-SENSING TRANSCRIPTIONAL ACTIVATOR SOXR"/>
    <property type="match status" value="1"/>
</dbReference>
<keyword evidence="3" id="KW-0804">Transcription</keyword>
<dbReference type="InterPro" id="IPR047057">
    <property type="entry name" value="MerR_fam"/>
</dbReference>
<gene>
    <name evidence="5" type="ORF">GCM10017577_07120</name>
</gene>
<keyword evidence="1" id="KW-0805">Transcription regulation</keyword>